<evidence type="ECO:0000313" key="2">
    <source>
        <dbReference type="Proteomes" id="UP000887159"/>
    </source>
</evidence>
<accession>A0A8X6VUH3</accession>
<protein>
    <submittedName>
        <fullName evidence="1">Uncharacterized protein</fullName>
    </submittedName>
</protein>
<reference evidence="1" key="1">
    <citation type="submission" date="2020-08" db="EMBL/GenBank/DDBJ databases">
        <title>Multicomponent nature underlies the extraordinary mechanical properties of spider dragline silk.</title>
        <authorList>
            <person name="Kono N."/>
            <person name="Nakamura H."/>
            <person name="Mori M."/>
            <person name="Yoshida Y."/>
            <person name="Ohtoshi R."/>
            <person name="Malay A.D."/>
            <person name="Moran D.A.P."/>
            <person name="Tomita M."/>
            <person name="Numata K."/>
            <person name="Arakawa K."/>
        </authorList>
    </citation>
    <scope>NUCLEOTIDE SEQUENCE</scope>
</reference>
<evidence type="ECO:0000313" key="1">
    <source>
        <dbReference type="EMBL" id="GFY22674.1"/>
    </source>
</evidence>
<organism evidence="1 2">
    <name type="scientific">Trichonephila clavipes</name>
    <name type="common">Golden silk orbweaver</name>
    <name type="synonym">Nephila clavipes</name>
    <dbReference type="NCBI Taxonomy" id="2585209"/>
    <lineage>
        <taxon>Eukaryota</taxon>
        <taxon>Metazoa</taxon>
        <taxon>Ecdysozoa</taxon>
        <taxon>Arthropoda</taxon>
        <taxon>Chelicerata</taxon>
        <taxon>Arachnida</taxon>
        <taxon>Araneae</taxon>
        <taxon>Araneomorphae</taxon>
        <taxon>Entelegynae</taxon>
        <taxon>Araneoidea</taxon>
        <taxon>Nephilidae</taxon>
        <taxon>Trichonephila</taxon>
    </lineage>
</organism>
<sequence length="114" mass="13512">MLPKELYEENYEAIMQHFALSKRHKLKNKSKIGDICVLRSNRSFIDIMLKIHHPLEQWSLKYAERTPKCTQVDIWEYVYKVVAVSLAFGELTIISTQTRMRTNTLNVKFELFGF</sequence>
<dbReference type="Proteomes" id="UP000887159">
    <property type="component" value="Unassembled WGS sequence"/>
</dbReference>
<name>A0A8X6VUH3_TRICX</name>
<dbReference type="AlphaFoldDB" id="A0A8X6VUH3"/>
<gene>
    <name evidence="1" type="ORF">TNCV_2179351</name>
</gene>
<proteinExistence type="predicted"/>
<dbReference type="EMBL" id="BMAU01021361">
    <property type="protein sequence ID" value="GFY22674.1"/>
    <property type="molecule type" value="Genomic_DNA"/>
</dbReference>
<comment type="caution">
    <text evidence="1">The sequence shown here is derived from an EMBL/GenBank/DDBJ whole genome shotgun (WGS) entry which is preliminary data.</text>
</comment>
<keyword evidence="2" id="KW-1185">Reference proteome</keyword>